<dbReference type="EMBL" id="VHSG01000007">
    <property type="protein sequence ID" value="TQV82695.1"/>
    <property type="molecule type" value="Genomic_DNA"/>
</dbReference>
<dbReference type="PANTHER" id="PTHR30590:SF2">
    <property type="entry name" value="INNER MEMBRANE PROTEIN"/>
    <property type="match status" value="1"/>
</dbReference>
<keyword evidence="1" id="KW-0812">Transmembrane</keyword>
<feature type="transmembrane region" description="Helical" evidence="1">
    <location>
        <begin position="102"/>
        <end position="119"/>
    </location>
</feature>
<dbReference type="OrthoDB" id="9807744at2"/>
<reference evidence="3 4" key="1">
    <citation type="submission" date="2019-06" db="EMBL/GenBank/DDBJ databases">
        <title>Whole genome sequence for Cellvibrionaceae sp. R142.</title>
        <authorList>
            <person name="Wang G."/>
        </authorList>
    </citation>
    <scope>NUCLEOTIDE SEQUENCE [LARGE SCALE GENOMIC DNA]</scope>
    <source>
        <strain evidence="3 4">R142</strain>
    </source>
</reference>
<dbReference type="RefSeq" id="WP_142903711.1">
    <property type="nucleotide sequence ID" value="NZ_ML660090.1"/>
</dbReference>
<gene>
    <name evidence="3" type="ORF">FKG94_08190</name>
</gene>
<dbReference type="AlphaFoldDB" id="A0A545TZQ9"/>
<accession>A0A545TZQ9</accession>
<keyword evidence="1" id="KW-0472">Membrane</keyword>
<dbReference type="InterPro" id="IPR052529">
    <property type="entry name" value="Bact_Transport_Assoc"/>
</dbReference>
<keyword evidence="1" id="KW-1133">Transmembrane helix</keyword>
<feature type="transmembrane region" description="Helical" evidence="1">
    <location>
        <begin position="249"/>
        <end position="268"/>
    </location>
</feature>
<comment type="caution">
    <text evidence="3">The sequence shown here is derived from an EMBL/GenBank/DDBJ whole genome shotgun (WGS) entry which is preliminary data.</text>
</comment>
<evidence type="ECO:0000259" key="2">
    <source>
        <dbReference type="Pfam" id="PF04235"/>
    </source>
</evidence>
<feature type="transmembrane region" description="Helical" evidence="1">
    <location>
        <begin position="21"/>
        <end position="42"/>
    </location>
</feature>
<proteinExistence type="predicted"/>
<feature type="transmembrane region" description="Helical" evidence="1">
    <location>
        <begin position="390"/>
        <end position="412"/>
    </location>
</feature>
<name>A0A545TZQ9_9GAMM</name>
<feature type="transmembrane region" description="Helical" evidence="1">
    <location>
        <begin position="62"/>
        <end position="81"/>
    </location>
</feature>
<feature type="transmembrane region" description="Helical" evidence="1">
    <location>
        <begin position="125"/>
        <end position="143"/>
    </location>
</feature>
<feature type="transmembrane region" description="Helical" evidence="1">
    <location>
        <begin position="155"/>
        <end position="174"/>
    </location>
</feature>
<feature type="transmembrane region" description="Helical" evidence="1">
    <location>
        <begin position="358"/>
        <end position="378"/>
    </location>
</feature>
<keyword evidence="4" id="KW-1185">Reference proteome</keyword>
<dbReference type="Pfam" id="PF04235">
    <property type="entry name" value="DUF418"/>
    <property type="match status" value="1"/>
</dbReference>
<dbReference type="InterPro" id="IPR007349">
    <property type="entry name" value="DUF418"/>
</dbReference>
<dbReference type="Proteomes" id="UP000319732">
    <property type="component" value="Unassembled WGS sequence"/>
</dbReference>
<evidence type="ECO:0000313" key="3">
    <source>
        <dbReference type="EMBL" id="TQV82695.1"/>
    </source>
</evidence>
<protein>
    <submittedName>
        <fullName evidence="3">DUF418 domain-containing protein</fullName>
    </submittedName>
</protein>
<feature type="transmembrane region" description="Helical" evidence="1">
    <location>
        <begin position="327"/>
        <end position="346"/>
    </location>
</feature>
<feature type="transmembrane region" description="Helical" evidence="1">
    <location>
        <begin position="288"/>
        <end position="307"/>
    </location>
</feature>
<organism evidence="3 4">
    <name type="scientific">Exilibacterium tricleocarpae</name>
    <dbReference type="NCBI Taxonomy" id="2591008"/>
    <lineage>
        <taxon>Bacteria</taxon>
        <taxon>Pseudomonadati</taxon>
        <taxon>Pseudomonadota</taxon>
        <taxon>Gammaproteobacteria</taxon>
        <taxon>Cellvibrionales</taxon>
        <taxon>Cellvibrionaceae</taxon>
        <taxon>Exilibacterium</taxon>
    </lineage>
</organism>
<evidence type="ECO:0000256" key="1">
    <source>
        <dbReference type="SAM" id="Phobius"/>
    </source>
</evidence>
<feature type="domain" description="DUF418" evidence="2">
    <location>
        <begin position="269"/>
        <end position="430"/>
    </location>
</feature>
<evidence type="ECO:0000313" key="4">
    <source>
        <dbReference type="Proteomes" id="UP000319732"/>
    </source>
</evidence>
<dbReference type="PANTHER" id="PTHR30590">
    <property type="entry name" value="INNER MEMBRANE PROTEIN"/>
    <property type="match status" value="1"/>
</dbReference>
<sequence length="445" mass="50531">MSQAITPTVPERLETLDVLRGFALFGIMSVNVFVFAHPVNWFDVSWQEIGPFEYGFELLKLIFVQGKFYSLFAFLFGLGFAMQLASAEQRGESFVLRSTKRMIVLFLIALIHFALIWNGDILKNYALAGLVLLVLYLLKQPLDNVYKRFTGKNKVPRWSIIVAACLILFGPHAVKGGKAYLEAQTITKYEAGHTLTEDEQQFIDAWEKAKLPETIKEKAAKKASQHNMFATQSYSEALAYRIDLLPEKLWQPSFNMFVLGLFLFGAYFGRQRLISVADKNRGLFKKIAIAGFITGMMFNCLFVWAMINMPPQVGTFWSFAINLGKSGAGLCFALMYIAIISLAMLGSGKCLLRWLAPVGRMALTHYLLQSLIGTWVFYGHGLGLMVDVTVISQLGFIIVLFSAQVAFSHWWLRRYRYGPLEWVWRSLTDWQAQPMRLDRSITPPV</sequence>